<dbReference type="EC" id="2.1.1.-" evidence="1"/>
<dbReference type="EMBL" id="CP150484">
    <property type="protein sequence ID" value="WYW19415.1"/>
    <property type="molecule type" value="Genomic_DNA"/>
</dbReference>
<sequence length="224" mass="24635">MSSRYWNRYASRTARAEDSLATTDTFGWTQYPAHGPGPELLGQPRTALDLGCCHGDAVAALAMRGVDATGVDLSGVQYERACRQWGRVPGARFEHVDVLEFLAGSDRAWEAIYSIWGALWFLDPAVVLPLVRERLTPGGKLVFSHAPPVPGAYGIQGTYGALFSAEPQWVYRWSYEPEMWAEMLRARGFRSVHARVEAAPDPAQLGTLIVEAQLRASEKSVPDG</sequence>
<accession>A0ACD5BNV6</accession>
<dbReference type="Proteomes" id="UP001456344">
    <property type="component" value="Chromosome"/>
</dbReference>
<keyword evidence="1" id="KW-0808">Transferase</keyword>
<keyword evidence="1" id="KW-0489">Methyltransferase</keyword>
<keyword evidence="2" id="KW-1185">Reference proteome</keyword>
<gene>
    <name evidence="1" type="ORF">LCL61_28110</name>
</gene>
<protein>
    <submittedName>
        <fullName evidence="1">Class I SAM-dependent methyltransferase</fullName>
        <ecNumber evidence="1">2.1.1.-</ecNumber>
    </submittedName>
</protein>
<proteinExistence type="predicted"/>
<evidence type="ECO:0000313" key="2">
    <source>
        <dbReference type="Proteomes" id="UP001456344"/>
    </source>
</evidence>
<name>A0ACD5BNV6_9PSEU</name>
<organism evidence="1 2">
    <name type="scientific">Amycolatopsis coloradensis</name>
    <dbReference type="NCBI Taxonomy" id="76021"/>
    <lineage>
        <taxon>Bacteria</taxon>
        <taxon>Bacillati</taxon>
        <taxon>Actinomycetota</taxon>
        <taxon>Actinomycetes</taxon>
        <taxon>Pseudonocardiales</taxon>
        <taxon>Pseudonocardiaceae</taxon>
        <taxon>Amycolatopsis</taxon>
    </lineage>
</organism>
<reference evidence="1" key="1">
    <citation type="submission" date="2023-10" db="EMBL/GenBank/DDBJ databases">
        <title>Whole genome sequencing of actinobacterial strain Amycolatopsis sp. (BCA-696) identifies the underlying plant growth-promoting genes.</title>
        <authorList>
            <person name="Gandham P."/>
            <person name="Vadla N."/>
            <person name="Saji A."/>
            <person name="Srinivas V."/>
            <person name="Ruperao P."/>
            <person name="Selvanayagam S."/>
            <person name="Saxena R.K."/>
            <person name="Rathore A."/>
            <person name="Gopalakrishnan S."/>
            <person name="Thakur V."/>
        </authorList>
    </citation>
    <scope>NUCLEOTIDE SEQUENCE</scope>
    <source>
        <strain evidence="1">BCA-696</strain>
    </source>
</reference>
<evidence type="ECO:0000313" key="1">
    <source>
        <dbReference type="EMBL" id="WYW19415.1"/>
    </source>
</evidence>